<dbReference type="AlphaFoldDB" id="A0A0W8E908"/>
<dbReference type="InterPro" id="IPR008769">
    <property type="entry name" value="PhaF_PhaI"/>
</dbReference>
<evidence type="ECO:0000313" key="1">
    <source>
        <dbReference type="EMBL" id="KUG04947.1"/>
    </source>
</evidence>
<accession>A0A0W8E908</accession>
<gene>
    <name evidence="1" type="ORF">ASZ90_017626</name>
</gene>
<organism evidence="1">
    <name type="scientific">hydrocarbon metagenome</name>
    <dbReference type="NCBI Taxonomy" id="938273"/>
    <lineage>
        <taxon>unclassified sequences</taxon>
        <taxon>metagenomes</taxon>
        <taxon>ecological metagenomes</taxon>
    </lineage>
</organism>
<proteinExistence type="predicted"/>
<comment type="caution">
    <text evidence="1">The sequence shown here is derived from an EMBL/GenBank/DDBJ whole genome shotgun (WGS) entry which is preliminary data.</text>
</comment>
<dbReference type="EMBL" id="LNQE01001834">
    <property type="protein sequence ID" value="KUG04947.1"/>
    <property type="molecule type" value="Genomic_DNA"/>
</dbReference>
<dbReference type="Pfam" id="PF05597">
    <property type="entry name" value="Phasin"/>
    <property type="match status" value="1"/>
</dbReference>
<reference evidence="1" key="1">
    <citation type="journal article" date="2015" name="Proc. Natl. Acad. Sci. U.S.A.">
        <title>Networks of energetic and metabolic interactions define dynamics in microbial communities.</title>
        <authorList>
            <person name="Embree M."/>
            <person name="Liu J.K."/>
            <person name="Al-Bassam M.M."/>
            <person name="Zengler K."/>
        </authorList>
    </citation>
    <scope>NUCLEOTIDE SEQUENCE</scope>
</reference>
<sequence>MNTKENFENAFSIAENSTEKFWEAILVTMGSMSWTQEQTENLFRKYLDRNKTAREEGSLLMEEVLSQAKKNQQQIQKMIEEAVVGAFGNLDIPTFSYIQELSNKVDELSKKVDNL</sequence>
<name>A0A0W8E908_9ZZZZ</name>
<protein>
    <submittedName>
        <fullName evidence="1">Uncharacterized protein</fullName>
    </submittedName>
</protein>